<proteinExistence type="predicted"/>
<dbReference type="AlphaFoldDB" id="A0A0F4Z381"/>
<feature type="region of interest" description="Disordered" evidence="1">
    <location>
        <begin position="730"/>
        <end position="759"/>
    </location>
</feature>
<keyword evidence="4" id="KW-1185">Reference proteome</keyword>
<dbReference type="OrthoDB" id="5579281at2759"/>
<dbReference type="InterPro" id="IPR057379">
    <property type="entry name" value="PH_SPO71"/>
</dbReference>
<feature type="domain" description="PH" evidence="2">
    <location>
        <begin position="596"/>
        <end position="801"/>
    </location>
</feature>
<accession>A0A0F4Z381</accession>
<dbReference type="Pfam" id="PF15407">
    <property type="entry name" value="Spo7_2_N"/>
    <property type="match status" value="1"/>
</dbReference>
<dbReference type="GO" id="GO:1902657">
    <property type="term" value="P:protein localization to prospore membrane"/>
    <property type="evidence" value="ECO:0007669"/>
    <property type="project" value="InterPro"/>
</dbReference>
<dbReference type="Pfam" id="PF15404">
    <property type="entry name" value="PH_4"/>
    <property type="match status" value="1"/>
</dbReference>
<feature type="compositionally biased region" description="Basic and acidic residues" evidence="1">
    <location>
        <begin position="121"/>
        <end position="131"/>
    </location>
</feature>
<feature type="region of interest" description="Disordered" evidence="1">
    <location>
        <begin position="1"/>
        <end position="25"/>
    </location>
</feature>
<evidence type="ECO:0000259" key="2">
    <source>
        <dbReference type="PROSITE" id="PS50003"/>
    </source>
</evidence>
<dbReference type="Pfam" id="PF23207">
    <property type="entry name" value="PH_SPO71"/>
    <property type="match status" value="1"/>
</dbReference>
<dbReference type="PANTHER" id="PTHR28076">
    <property type="entry name" value="SPORULATION-SPECIFIC PROTEIN 71"/>
    <property type="match status" value="1"/>
</dbReference>
<dbReference type="STRING" id="1408163.A0A0F4Z381"/>
<name>A0A0F4Z381_RASE3</name>
<dbReference type="SUPFAM" id="SSF50729">
    <property type="entry name" value="PH domain-like"/>
    <property type="match status" value="2"/>
</dbReference>
<sequence length="1049" mass="120510">MANALEAGQSEISTQSDPESYHGLDPESYTAQRLRHASAHHLHLTTRRFFIGPIPEGWIQNHRKSWYKKRLSFKNYTSRTITFSADPASSARVQQSGIPHYSICAEETGTDSLPIEDGDDREPRGLQRTEVNETDSTNSEEERPHSPDENDSRSRDNTGAGSAKDTLISSSYATARETLTDGVASGALSSRHYTTRNRPRRRNDESPTAPSFQQSEATQPLSPVESSAEAGSTTSLLAQQKRGRGEGNSTRTLQRADPEPHDTLEESSDADSSAADRVLTHLSSRLARYNLGDNFLDKKQRLLSRIQRTHDSISANRPRWSKGQEGEMVRVEKMLVRVEETVKKLPPDYNENESLKMETRVVAKWREYLVVCRRSSEENTPYTLKMYKTRVIQDVENSKVRKAAYYEVPLNQKHTKVNLYSSIDKTVVIWHPYKRGTRIYIVRPRSAAHAVEWYTFIRQTLGWHRPSSLLINVPDLGISLIFKKPFEQSDLGAVKQGGRQEGRDREQLAAAAIISNCMKMLKDREEWADVLKEWSKTAKMGLAWKRYDRLEWVYGVNERQMYGTIAMQTSHDLELRPKHHYSTSIKRDEEEKVEEPAPVEGFLVRLTSQKGVQQRMGKAFFKRHYFCTQDHYLCFCKPARAAPPHPPRESVTESNIPSYREIIKDMPLQFEVNPFPLEDGQIAWLRSGNKEFIRRHDEEAYAQSQRVLHNLSHSEGFIDLCQIREVRRVHSENRPRGSNVHGDRDTGSRPARGHSDGGSMNHVDYARAFELVLENGLVVRLQAYNTTTRDEWVTRLEMLINYWKARIAADSTELKTLRQRNLELLDIDEETESILGQFACKWEVKRAEASPHLYNMCSISGCRAIKMSGQLYRKPRRHSTFKRCHVILNSGGRLLIFQDTLRTWTGVGIPHIHKELVATMDLRDCYIYSGLLTESDLLYANQTFDSNRPGHHALPRIYLSQDGWTSRDEDTAICFVIWHPLRKSLFRTTEVKEGGRTSRLLRQVSTLGVPGRSVVFKARSRMERDRWVLSIESEIDRLQEERGEDVRIV</sequence>
<dbReference type="PROSITE" id="PS50003">
    <property type="entry name" value="PH_DOMAIN"/>
    <property type="match status" value="2"/>
</dbReference>
<dbReference type="PANTHER" id="PTHR28076:SF1">
    <property type="entry name" value="PROSPORE MEMBRANE ADAPTER PROTEIN SPO71"/>
    <property type="match status" value="1"/>
</dbReference>
<dbReference type="Proteomes" id="UP000053958">
    <property type="component" value="Unassembled WGS sequence"/>
</dbReference>
<feature type="compositionally biased region" description="Polar residues" evidence="1">
    <location>
        <begin position="206"/>
        <end position="238"/>
    </location>
</feature>
<feature type="domain" description="PH" evidence="2">
    <location>
        <begin position="864"/>
        <end position="1036"/>
    </location>
</feature>
<dbReference type="Gene3D" id="2.30.29.30">
    <property type="entry name" value="Pleckstrin-homology domain (PH domain)/Phosphotyrosine-binding domain (PTB)"/>
    <property type="match status" value="1"/>
</dbReference>
<feature type="region of interest" description="Disordered" evidence="1">
    <location>
        <begin position="107"/>
        <end position="169"/>
    </location>
</feature>
<gene>
    <name evidence="3" type="ORF">T310_1613</name>
</gene>
<reference evidence="3 4" key="1">
    <citation type="submission" date="2015-04" db="EMBL/GenBank/DDBJ databases">
        <authorList>
            <person name="Heijne W.H."/>
            <person name="Fedorova N.D."/>
            <person name="Nierman W.C."/>
            <person name="Vollebregt A.W."/>
            <person name="Zhao Z."/>
            <person name="Wu L."/>
            <person name="Kumar M."/>
            <person name="Stam H."/>
            <person name="van den Berg M.A."/>
            <person name="Pel H.J."/>
        </authorList>
    </citation>
    <scope>NUCLEOTIDE SEQUENCE [LARGE SCALE GENOMIC DNA]</scope>
    <source>
        <strain evidence="3 4">CBS 393.64</strain>
    </source>
</reference>
<dbReference type="InterPro" id="IPR029217">
    <property type="entry name" value="Spo7_2_N"/>
</dbReference>
<dbReference type="InterPro" id="IPR011993">
    <property type="entry name" value="PH-like_dom_sf"/>
</dbReference>
<feature type="compositionally biased region" description="Basic and acidic residues" evidence="1">
    <location>
        <begin position="730"/>
        <end position="747"/>
    </location>
</feature>
<evidence type="ECO:0000256" key="1">
    <source>
        <dbReference type="SAM" id="MobiDB-lite"/>
    </source>
</evidence>
<dbReference type="EMBL" id="LASV01000065">
    <property type="protein sequence ID" value="KKA24328.1"/>
    <property type="molecule type" value="Genomic_DNA"/>
</dbReference>
<dbReference type="SMART" id="SM00233">
    <property type="entry name" value="PH"/>
    <property type="match status" value="2"/>
</dbReference>
<feature type="compositionally biased region" description="Basic and acidic residues" evidence="1">
    <location>
        <begin position="140"/>
        <end position="156"/>
    </location>
</feature>
<dbReference type="InterPro" id="IPR039486">
    <property type="entry name" value="Mug56/Spo71_PH"/>
</dbReference>
<feature type="compositionally biased region" description="Basic and acidic residues" evidence="1">
    <location>
        <begin position="254"/>
        <end position="264"/>
    </location>
</feature>
<dbReference type="GeneID" id="25313964"/>
<organism evidence="3 4">
    <name type="scientific">Rasamsonia emersonii (strain ATCC 16479 / CBS 393.64 / IMI 116815)</name>
    <dbReference type="NCBI Taxonomy" id="1408163"/>
    <lineage>
        <taxon>Eukaryota</taxon>
        <taxon>Fungi</taxon>
        <taxon>Dikarya</taxon>
        <taxon>Ascomycota</taxon>
        <taxon>Pezizomycotina</taxon>
        <taxon>Eurotiomycetes</taxon>
        <taxon>Eurotiomycetidae</taxon>
        <taxon>Eurotiales</taxon>
        <taxon>Trichocomaceae</taxon>
        <taxon>Rasamsonia</taxon>
    </lineage>
</organism>
<evidence type="ECO:0000313" key="4">
    <source>
        <dbReference type="Proteomes" id="UP000053958"/>
    </source>
</evidence>
<dbReference type="InterPro" id="IPR040345">
    <property type="entry name" value="Mug56/Spo71"/>
</dbReference>
<feature type="region of interest" description="Disordered" evidence="1">
    <location>
        <begin position="183"/>
        <end position="276"/>
    </location>
</feature>
<evidence type="ECO:0000313" key="3">
    <source>
        <dbReference type="EMBL" id="KKA24328.1"/>
    </source>
</evidence>
<dbReference type="GO" id="GO:0005628">
    <property type="term" value="C:prospore membrane"/>
    <property type="evidence" value="ECO:0007669"/>
    <property type="project" value="TreeGrafter"/>
</dbReference>
<dbReference type="SMART" id="SM01316">
    <property type="entry name" value="Spo7_2_N"/>
    <property type="match status" value="1"/>
</dbReference>
<comment type="caution">
    <text evidence="3">The sequence shown here is derived from an EMBL/GenBank/DDBJ whole genome shotgun (WGS) entry which is preliminary data.</text>
</comment>
<dbReference type="InterPro" id="IPR001849">
    <property type="entry name" value="PH_domain"/>
</dbReference>
<protein>
    <submittedName>
        <fullName evidence="3">PH domain protein</fullName>
    </submittedName>
</protein>
<dbReference type="RefSeq" id="XP_013330940.1">
    <property type="nucleotide sequence ID" value="XM_013475486.1"/>
</dbReference>